<dbReference type="CDD" id="cd04647">
    <property type="entry name" value="LbH_MAT_like"/>
    <property type="match status" value="1"/>
</dbReference>
<evidence type="ECO:0000313" key="3">
    <source>
        <dbReference type="EMBL" id="PLS23811.1"/>
    </source>
</evidence>
<dbReference type="SUPFAM" id="SSF51161">
    <property type="entry name" value="Trimeric LpxA-like enzymes"/>
    <property type="match status" value="1"/>
</dbReference>
<dbReference type="EMBL" id="NMWV01000042">
    <property type="protein sequence ID" value="PLS23811.1"/>
    <property type="molecule type" value="Genomic_DNA"/>
</dbReference>
<dbReference type="PANTHER" id="PTHR23416:SF78">
    <property type="entry name" value="LIPOPOLYSACCHARIDE BIOSYNTHESIS O-ACETYL TRANSFERASE WBBJ-RELATED"/>
    <property type="match status" value="1"/>
</dbReference>
<evidence type="ECO:0000256" key="1">
    <source>
        <dbReference type="ARBA" id="ARBA00022679"/>
    </source>
</evidence>
<evidence type="ECO:0000256" key="2">
    <source>
        <dbReference type="ARBA" id="ARBA00022737"/>
    </source>
</evidence>
<evidence type="ECO:0000313" key="6">
    <source>
        <dbReference type="Proteomes" id="UP000663067"/>
    </source>
</evidence>
<keyword evidence="1 3" id="KW-0808">Transferase</keyword>
<dbReference type="Proteomes" id="UP000234855">
    <property type="component" value="Unassembled WGS sequence"/>
</dbReference>
<keyword evidence="2" id="KW-0677">Repeat</keyword>
<dbReference type="RefSeq" id="WP_101626553.1">
    <property type="nucleotide sequence ID" value="NZ_CP071591.1"/>
</dbReference>
<dbReference type="PROSITE" id="PS00101">
    <property type="entry name" value="HEXAPEP_TRANSFERASES"/>
    <property type="match status" value="1"/>
</dbReference>
<dbReference type="Pfam" id="PF00132">
    <property type="entry name" value="Hexapep"/>
    <property type="match status" value="1"/>
</dbReference>
<dbReference type="InterPro" id="IPR001451">
    <property type="entry name" value="Hexapep"/>
</dbReference>
<dbReference type="EMBL" id="CP071591">
    <property type="protein sequence ID" value="QSY58080.1"/>
    <property type="molecule type" value="Genomic_DNA"/>
</dbReference>
<reference evidence="4 6" key="2">
    <citation type="submission" date="2021-03" db="EMBL/GenBank/DDBJ databases">
        <title>Genome sequencing of Bifidobacterium imperatoris JCM 32708.</title>
        <authorList>
            <person name="Kim J."/>
        </authorList>
    </citation>
    <scope>NUCLEOTIDE SEQUENCE [LARGE SCALE GENOMIC DNA]</scope>
    <source>
        <strain evidence="4 6">JCM 32708</strain>
    </source>
</reference>
<sequence>MSFDSNIANIDKLIILMRTGTKFIRGLWIRLFLREAHGLLLVGQHVTISHAHNVRCGKNVKFEDYAEIQGLCSNGLNFGNDVTIGRATMIRPSSYYGGDYGYGITIGDNSSIGPHGYIGCSGRIYIGNNVMIGPKCSLFAENHVFSNSNESIKSQGVQQRGITIGDDCWIGSNVVILDGVSIGSHVVIGAGTLIAKDVPDYSIILDKRDRMTRQRIK</sequence>
<evidence type="ECO:0000313" key="4">
    <source>
        <dbReference type="EMBL" id="QSY58080.1"/>
    </source>
</evidence>
<dbReference type="GO" id="GO:0016746">
    <property type="term" value="F:acyltransferase activity"/>
    <property type="evidence" value="ECO:0007669"/>
    <property type="project" value="UniProtKB-KW"/>
</dbReference>
<accession>A0A2N5IPB5</accession>
<dbReference type="Gene3D" id="2.160.10.10">
    <property type="entry name" value="Hexapeptide repeat proteins"/>
    <property type="match status" value="1"/>
</dbReference>
<dbReference type="AlphaFoldDB" id="A0A2N5IPB5"/>
<dbReference type="InterPro" id="IPR011004">
    <property type="entry name" value="Trimer_LpxA-like_sf"/>
</dbReference>
<proteinExistence type="predicted"/>
<organism evidence="3 5">
    <name type="scientific">Bifidobacterium imperatoris</name>
    <dbReference type="NCBI Taxonomy" id="2020965"/>
    <lineage>
        <taxon>Bacteria</taxon>
        <taxon>Bacillati</taxon>
        <taxon>Actinomycetota</taxon>
        <taxon>Actinomycetes</taxon>
        <taxon>Bifidobacteriales</taxon>
        <taxon>Bifidobacteriaceae</taxon>
        <taxon>Bifidobacterium</taxon>
    </lineage>
</organism>
<keyword evidence="4" id="KW-0012">Acyltransferase</keyword>
<evidence type="ECO:0000313" key="5">
    <source>
        <dbReference type="Proteomes" id="UP000234855"/>
    </source>
</evidence>
<dbReference type="Proteomes" id="UP000663067">
    <property type="component" value="Chromosome"/>
</dbReference>
<reference evidence="3 5" key="1">
    <citation type="submission" date="2017-07" db="EMBL/GenBank/DDBJ databases">
        <title>Bifidobacterium novel species.</title>
        <authorList>
            <person name="Lugli G.A."/>
            <person name="Milani C."/>
            <person name="Duranti S."/>
            <person name="Mangifesta M."/>
        </authorList>
    </citation>
    <scope>NUCLEOTIDE SEQUENCE [LARGE SCALE GENOMIC DNA]</scope>
    <source>
        <strain evidence="3 5">45</strain>
    </source>
</reference>
<dbReference type="InterPro" id="IPR051159">
    <property type="entry name" value="Hexapeptide_acetyltransf"/>
</dbReference>
<gene>
    <name evidence="4" type="ORF">BLI708_01775</name>
    <name evidence="3" type="ORF">Tam1G_2129</name>
</gene>
<keyword evidence="6" id="KW-1185">Reference proteome</keyword>
<dbReference type="InterPro" id="IPR018357">
    <property type="entry name" value="Hexapep_transf_CS"/>
</dbReference>
<protein>
    <submittedName>
        <fullName evidence="4">Acyltransferase</fullName>
    </submittedName>
    <submittedName>
        <fullName evidence="3">Galactoside O-acetyltransferase</fullName>
    </submittedName>
</protein>
<name>A0A2N5IPB5_9BIFI</name>
<dbReference type="PANTHER" id="PTHR23416">
    <property type="entry name" value="SIALIC ACID SYNTHASE-RELATED"/>
    <property type="match status" value="1"/>
</dbReference>